<dbReference type="EMBL" id="JBCEZU010000045">
    <property type="protein sequence ID" value="KAK9537088.1"/>
    <property type="molecule type" value="Genomic_DNA"/>
</dbReference>
<protein>
    <submittedName>
        <fullName evidence="1">Uncharacterized protein</fullName>
    </submittedName>
</protein>
<name>A0AAW1FR36_ZOAVI</name>
<dbReference type="Proteomes" id="UP001488805">
    <property type="component" value="Unassembled WGS sequence"/>
</dbReference>
<gene>
    <name evidence="1" type="ORF">VZT92_006824</name>
</gene>
<dbReference type="AlphaFoldDB" id="A0AAW1FR36"/>
<evidence type="ECO:0000313" key="2">
    <source>
        <dbReference type="Proteomes" id="UP001488805"/>
    </source>
</evidence>
<proteinExistence type="predicted"/>
<organism evidence="1 2">
    <name type="scientific">Zoarces viviparus</name>
    <name type="common">Viviparous eelpout</name>
    <name type="synonym">Blennius viviparus</name>
    <dbReference type="NCBI Taxonomy" id="48416"/>
    <lineage>
        <taxon>Eukaryota</taxon>
        <taxon>Metazoa</taxon>
        <taxon>Chordata</taxon>
        <taxon>Craniata</taxon>
        <taxon>Vertebrata</taxon>
        <taxon>Euteleostomi</taxon>
        <taxon>Actinopterygii</taxon>
        <taxon>Neopterygii</taxon>
        <taxon>Teleostei</taxon>
        <taxon>Neoteleostei</taxon>
        <taxon>Acanthomorphata</taxon>
        <taxon>Eupercaria</taxon>
        <taxon>Perciformes</taxon>
        <taxon>Cottioidei</taxon>
        <taxon>Zoarcales</taxon>
        <taxon>Zoarcidae</taxon>
        <taxon>Zoarcinae</taxon>
        <taxon>Zoarces</taxon>
    </lineage>
</organism>
<comment type="caution">
    <text evidence="1">The sequence shown here is derived from an EMBL/GenBank/DDBJ whole genome shotgun (WGS) entry which is preliminary data.</text>
</comment>
<keyword evidence="2" id="KW-1185">Reference proteome</keyword>
<accession>A0AAW1FR36</accession>
<reference evidence="1 2" key="1">
    <citation type="journal article" date="2024" name="Genome Biol. Evol.">
        <title>Chromosome-level genome assembly of the viviparous eelpout Zoarces viviparus.</title>
        <authorList>
            <person name="Fuhrmann N."/>
            <person name="Brasseur M.V."/>
            <person name="Bakowski C.E."/>
            <person name="Podsiadlowski L."/>
            <person name="Prost S."/>
            <person name="Krehenwinkel H."/>
            <person name="Mayer C."/>
        </authorList>
    </citation>
    <scope>NUCLEOTIDE SEQUENCE [LARGE SCALE GENOMIC DNA]</scope>
    <source>
        <strain evidence="1">NO-MEL_2022_Ind0_liver</strain>
    </source>
</reference>
<sequence>MTLVNEFPGGVSLKSVGRSSSGISTQHVGCFYCVVCTMGFVRHAELQQRSGCSALLIGSLSEESRPAVSSLESRDSRVERAELLELN</sequence>
<evidence type="ECO:0000313" key="1">
    <source>
        <dbReference type="EMBL" id="KAK9537088.1"/>
    </source>
</evidence>